<dbReference type="Pfam" id="PF25106">
    <property type="entry name" value="VWA_4"/>
    <property type="match status" value="1"/>
</dbReference>
<keyword evidence="2" id="KW-0964">Secreted</keyword>
<dbReference type="NCBIfam" id="TIGR04183">
    <property type="entry name" value="Por_Secre_tail"/>
    <property type="match status" value="1"/>
</dbReference>
<sequence length="618" mass="67283">MKTLLLITLLLCPWFVGAQSVTVRGVVRAQAARTVLPGVRIVEKGTANGTATDARGRFTLVTTRPTPRLLVSFIGYVTKEVAITHPKDSVVVLLPEDETVLSEVVVVGYAGAAHKSSISGSAAAVSGSPSGVLIRGARSTPPASRPAPKAKTSVPPTGTRVGAGVLTAGEINDFSKWTLWPDIAQQDLNHWRQRWHLSPLERYAVQLVSEAGFPVVGATVRLLDRRDSVLWQAQSDNTGKCELWNGLFTDRQPSNVASLQAVVEGKTYSLRRPTVFAQGVNVLRVRQPCQAPSIVDIAFVVDATSSMGDEIQYLQAELGDVITQAKDSLASSTLRLASVFYRDAGDEYVTRKTNFSADLPATLDFIRHQQAGGGGDFPEAVDQALTVALNELSWSPHAKARLLFLLLDAPPHENPPVLASLQRSIRQAAAQGIRIIPVTASGIDKSTEYLMRSMALATNGTYVFLTDDSGVGEAHLKPTTDQFTVERLNTLLVKLMAKYAYTVDCQAPPATRPHQAETLSGHYQQVADTTMGTTHSTKREKRYTWTCYPNPVSEVLHVQLEADIPELFITDVTGKILLRAVPAHYKATIELGSFPTGVYFLRFFAGTRWEQARFLVSR</sequence>
<reference evidence="7" key="1">
    <citation type="submission" date="2021-03" db="EMBL/GenBank/DDBJ databases">
        <authorList>
            <person name="Kim M.K."/>
        </authorList>
    </citation>
    <scope>NUCLEOTIDE SEQUENCE</scope>
    <source>
        <strain evidence="7">BT186</strain>
    </source>
</reference>
<dbReference type="Proteomes" id="UP000664144">
    <property type="component" value="Unassembled WGS sequence"/>
</dbReference>
<keyword evidence="7" id="KW-0645">Protease</keyword>
<evidence type="ECO:0000256" key="4">
    <source>
        <dbReference type="SAM" id="MobiDB-lite"/>
    </source>
</evidence>
<evidence type="ECO:0000256" key="5">
    <source>
        <dbReference type="SAM" id="SignalP"/>
    </source>
</evidence>
<dbReference type="InterPro" id="IPR036465">
    <property type="entry name" value="vWFA_dom_sf"/>
</dbReference>
<comment type="subcellular location">
    <subcellularLocation>
        <location evidence="1">Secreted</location>
    </subcellularLocation>
</comment>
<dbReference type="PROSITE" id="PS50234">
    <property type="entry name" value="VWFA"/>
    <property type="match status" value="1"/>
</dbReference>
<dbReference type="Gene3D" id="2.60.40.1120">
    <property type="entry name" value="Carboxypeptidase-like, regulatory domain"/>
    <property type="match status" value="1"/>
</dbReference>
<feature type="compositionally biased region" description="Low complexity" evidence="4">
    <location>
        <begin position="133"/>
        <end position="152"/>
    </location>
</feature>
<feature type="signal peptide" evidence="5">
    <location>
        <begin position="1"/>
        <end position="18"/>
    </location>
</feature>
<dbReference type="GO" id="GO:0004674">
    <property type="term" value="F:protein serine/threonine kinase activity"/>
    <property type="evidence" value="ECO:0007669"/>
    <property type="project" value="TreeGrafter"/>
</dbReference>
<dbReference type="PANTHER" id="PTHR47763">
    <property type="entry name" value="ALPHA-PROTEIN KINASE VWKA"/>
    <property type="match status" value="1"/>
</dbReference>
<accession>A0A939F1H7</accession>
<evidence type="ECO:0000256" key="1">
    <source>
        <dbReference type="ARBA" id="ARBA00004613"/>
    </source>
</evidence>
<dbReference type="Gene3D" id="3.40.50.410">
    <property type="entry name" value="von Willebrand factor, type A domain"/>
    <property type="match status" value="1"/>
</dbReference>
<comment type="caution">
    <text evidence="7">The sequence shown here is derived from an EMBL/GenBank/DDBJ whole genome shotgun (WGS) entry which is preliminary data.</text>
</comment>
<feature type="chain" id="PRO_5037919710" evidence="5">
    <location>
        <begin position="19"/>
        <end position="618"/>
    </location>
</feature>
<dbReference type="Pfam" id="PF13715">
    <property type="entry name" value="CarbopepD_reg_2"/>
    <property type="match status" value="1"/>
</dbReference>
<gene>
    <name evidence="7" type="ORF">J0X19_24435</name>
</gene>
<dbReference type="SMART" id="SM00327">
    <property type="entry name" value="VWA"/>
    <property type="match status" value="1"/>
</dbReference>
<keyword evidence="7" id="KW-0121">Carboxypeptidase</keyword>
<keyword evidence="3 5" id="KW-0732">Signal</keyword>
<dbReference type="AlphaFoldDB" id="A0A939F1H7"/>
<dbReference type="SUPFAM" id="SSF53300">
    <property type="entry name" value="vWA-like"/>
    <property type="match status" value="1"/>
</dbReference>
<dbReference type="InterPro" id="IPR002035">
    <property type="entry name" value="VWF_A"/>
</dbReference>
<feature type="region of interest" description="Disordered" evidence="4">
    <location>
        <begin position="133"/>
        <end position="161"/>
    </location>
</feature>
<evidence type="ECO:0000313" key="7">
    <source>
        <dbReference type="EMBL" id="MBO0361129.1"/>
    </source>
</evidence>
<feature type="domain" description="VWFA" evidence="6">
    <location>
        <begin position="296"/>
        <end position="483"/>
    </location>
</feature>
<name>A0A939F1H7_9BACT</name>
<dbReference type="EMBL" id="JAFLQZ010000034">
    <property type="protein sequence ID" value="MBO0361129.1"/>
    <property type="molecule type" value="Genomic_DNA"/>
</dbReference>
<keyword evidence="7" id="KW-0378">Hydrolase</keyword>
<dbReference type="PANTHER" id="PTHR47763:SF1">
    <property type="entry name" value="DUF659 DOMAIN-CONTAINING PROTEIN"/>
    <property type="match status" value="1"/>
</dbReference>
<evidence type="ECO:0000256" key="3">
    <source>
        <dbReference type="ARBA" id="ARBA00022729"/>
    </source>
</evidence>
<keyword evidence="8" id="KW-1185">Reference proteome</keyword>
<organism evidence="7 8">
    <name type="scientific">Hymenobacter telluris</name>
    <dbReference type="NCBI Taxonomy" id="2816474"/>
    <lineage>
        <taxon>Bacteria</taxon>
        <taxon>Pseudomonadati</taxon>
        <taxon>Bacteroidota</taxon>
        <taxon>Cytophagia</taxon>
        <taxon>Cytophagales</taxon>
        <taxon>Hymenobacteraceae</taxon>
        <taxon>Hymenobacter</taxon>
    </lineage>
</organism>
<dbReference type="CDD" id="cd00198">
    <property type="entry name" value="vWFA"/>
    <property type="match status" value="1"/>
</dbReference>
<dbReference type="InterPro" id="IPR056861">
    <property type="entry name" value="HMCN1-like_VWA"/>
</dbReference>
<evidence type="ECO:0000259" key="6">
    <source>
        <dbReference type="PROSITE" id="PS50234"/>
    </source>
</evidence>
<evidence type="ECO:0000313" key="8">
    <source>
        <dbReference type="Proteomes" id="UP000664144"/>
    </source>
</evidence>
<protein>
    <submittedName>
        <fullName evidence="7">Carboxypeptidase-like regulatory domain-containing protein</fullName>
    </submittedName>
</protein>
<dbReference type="InterPro" id="IPR052969">
    <property type="entry name" value="Thr-specific_kinase-like"/>
</dbReference>
<dbReference type="InterPro" id="IPR008969">
    <property type="entry name" value="CarboxyPept-like_regulatory"/>
</dbReference>
<dbReference type="Pfam" id="PF18962">
    <property type="entry name" value="Por_Secre_tail"/>
    <property type="match status" value="1"/>
</dbReference>
<proteinExistence type="predicted"/>
<dbReference type="GO" id="GO:0005737">
    <property type="term" value="C:cytoplasm"/>
    <property type="evidence" value="ECO:0007669"/>
    <property type="project" value="TreeGrafter"/>
</dbReference>
<dbReference type="InterPro" id="IPR026444">
    <property type="entry name" value="Secre_tail"/>
</dbReference>
<evidence type="ECO:0000256" key="2">
    <source>
        <dbReference type="ARBA" id="ARBA00022525"/>
    </source>
</evidence>
<dbReference type="SUPFAM" id="SSF49464">
    <property type="entry name" value="Carboxypeptidase regulatory domain-like"/>
    <property type="match status" value="1"/>
</dbReference>
<dbReference type="GO" id="GO:0004180">
    <property type="term" value="F:carboxypeptidase activity"/>
    <property type="evidence" value="ECO:0007669"/>
    <property type="project" value="UniProtKB-KW"/>
</dbReference>